<dbReference type="InterPro" id="IPR036388">
    <property type="entry name" value="WH-like_DNA-bd_sf"/>
</dbReference>
<protein>
    <recommendedName>
        <fullName evidence="1">LexA repressor DNA-binding domain-containing protein</fullName>
    </recommendedName>
</protein>
<proteinExistence type="predicted"/>
<dbReference type="InterPro" id="IPR036390">
    <property type="entry name" value="WH_DNA-bd_sf"/>
</dbReference>
<dbReference type="Gene3D" id="1.10.10.10">
    <property type="entry name" value="Winged helix-like DNA-binding domain superfamily/Winged helix DNA-binding domain"/>
    <property type="match status" value="1"/>
</dbReference>
<evidence type="ECO:0000313" key="2">
    <source>
        <dbReference type="EMBL" id="PZL78214.1"/>
    </source>
</evidence>
<evidence type="ECO:0000259" key="1">
    <source>
        <dbReference type="Pfam" id="PF01726"/>
    </source>
</evidence>
<reference evidence="2 3" key="1">
    <citation type="submission" date="2017-11" db="EMBL/GenBank/DDBJ databases">
        <title>Draft genome sequence of Enterococcus plantarum TRW2 strain isolated from lettuce.</title>
        <authorList>
            <person name="Kim E.B."/>
            <person name="Marco M.L."/>
            <person name="Williams T.R."/>
            <person name="You I.H."/>
        </authorList>
    </citation>
    <scope>NUCLEOTIDE SEQUENCE [LARGE SCALE GENOMIC DNA]</scope>
    <source>
        <strain evidence="2 3">TRW2</strain>
    </source>
</reference>
<dbReference type="SUPFAM" id="SSF46785">
    <property type="entry name" value="Winged helix' DNA-binding domain"/>
    <property type="match status" value="1"/>
</dbReference>
<feature type="domain" description="LexA repressor DNA-binding" evidence="1">
    <location>
        <begin position="1"/>
        <end position="65"/>
    </location>
</feature>
<dbReference type="Pfam" id="PF01726">
    <property type="entry name" value="LexA_DNA_bind"/>
    <property type="match status" value="1"/>
</dbReference>
<dbReference type="AlphaFoldDB" id="A0A2W3ZVH1"/>
<comment type="caution">
    <text evidence="2">The sequence shown here is derived from an EMBL/GenBank/DDBJ whole genome shotgun (WGS) entry which is preliminary data.</text>
</comment>
<dbReference type="EMBL" id="PIEU01000001">
    <property type="protein sequence ID" value="PZL78214.1"/>
    <property type="molecule type" value="Genomic_DNA"/>
</dbReference>
<accession>A0A2W3ZVH1</accession>
<name>A0A2W3ZVH1_9ENTE</name>
<evidence type="ECO:0000313" key="3">
    <source>
        <dbReference type="Proteomes" id="UP000249828"/>
    </source>
</evidence>
<organism evidence="2 3">
    <name type="scientific">Enterococcus plantarum</name>
    <dbReference type="NCBI Taxonomy" id="1077675"/>
    <lineage>
        <taxon>Bacteria</taxon>
        <taxon>Bacillati</taxon>
        <taxon>Bacillota</taxon>
        <taxon>Bacilli</taxon>
        <taxon>Lactobacillales</taxon>
        <taxon>Enterococcaceae</taxon>
        <taxon>Enterococcus</taxon>
    </lineage>
</organism>
<gene>
    <name evidence="2" type="ORF">CI088_00130</name>
</gene>
<dbReference type="InterPro" id="IPR006199">
    <property type="entry name" value="LexA_DNA-bd_dom"/>
</dbReference>
<dbReference type="GO" id="GO:0006508">
    <property type="term" value="P:proteolysis"/>
    <property type="evidence" value="ECO:0007669"/>
    <property type="project" value="InterPro"/>
</dbReference>
<dbReference type="Proteomes" id="UP000249828">
    <property type="component" value="Unassembled WGS sequence"/>
</dbReference>
<dbReference type="GO" id="GO:0004252">
    <property type="term" value="F:serine-type endopeptidase activity"/>
    <property type="evidence" value="ECO:0007669"/>
    <property type="project" value="InterPro"/>
</dbReference>
<dbReference type="RefSeq" id="WP_111246755.1">
    <property type="nucleotide sequence ID" value="NZ_PIEU01000001.1"/>
</dbReference>
<sequence length="79" mass="9199">MGAITRKQLRVLKYIYDFIQQEQWAPTYDELCSGLGLKSRATIHQHLKVIEEKKLIEREKGSGRAIRLTEKGKTVLKEK</sequence>
<keyword evidence="3" id="KW-1185">Reference proteome</keyword>